<comment type="function">
    <text evidence="4">Removes the phosphate from trehalose 6-phosphate to produce free trehalose.</text>
</comment>
<dbReference type="PANTHER" id="PTHR43768:SF3">
    <property type="entry name" value="TREHALOSE 6-PHOSPHATE PHOSPHATASE"/>
    <property type="match status" value="1"/>
</dbReference>
<protein>
    <recommendedName>
        <fullName evidence="4">Trehalose 6-phosphate phosphatase</fullName>
        <ecNumber evidence="4">3.1.3.12</ecNumber>
    </recommendedName>
</protein>
<dbReference type="Gene3D" id="3.40.50.1000">
    <property type="entry name" value="HAD superfamily/HAD-like"/>
    <property type="match status" value="1"/>
</dbReference>
<dbReference type="InterPro" id="IPR023214">
    <property type="entry name" value="HAD_sf"/>
</dbReference>
<comment type="catalytic activity">
    <reaction evidence="4">
        <text>alpha,alpha-trehalose 6-phosphate + H2O = alpha,alpha-trehalose + phosphate</text>
        <dbReference type="Rhea" id="RHEA:23420"/>
        <dbReference type="ChEBI" id="CHEBI:15377"/>
        <dbReference type="ChEBI" id="CHEBI:16551"/>
        <dbReference type="ChEBI" id="CHEBI:43474"/>
        <dbReference type="ChEBI" id="CHEBI:58429"/>
        <dbReference type="EC" id="3.1.3.12"/>
    </reaction>
</comment>
<reference evidence="6" key="1">
    <citation type="journal article" date="2021" name="Syst. Appl. Microbiol.">
        <title>Roseomonas hellenica sp. nov., isolated from roots of wild-growing Alkanna tinctoria.</title>
        <authorList>
            <person name="Rat A."/>
            <person name="Naranjo H.D."/>
            <person name="Lebbe L."/>
            <person name="Cnockaert M."/>
            <person name="Krigas N."/>
            <person name="Grigoriadou K."/>
            <person name="Maloupa E."/>
            <person name="Willems A."/>
        </authorList>
    </citation>
    <scope>NUCLEOTIDE SEQUENCE [LARGE SCALE GENOMIC DNA]</scope>
    <source>
        <strain evidence="6">LMG 31523</strain>
    </source>
</reference>
<dbReference type="PANTHER" id="PTHR43768">
    <property type="entry name" value="TREHALOSE 6-PHOSPHATE PHOSPHATASE"/>
    <property type="match status" value="1"/>
</dbReference>
<evidence type="ECO:0000313" key="5">
    <source>
        <dbReference type="EMBL" id="MBR0666911.1"/>
    </source>
</evidence>
<organism evidence="5 6">
    <name type="scientific">Plastoroseomonas hellenica</name>
    <dbReference type="NCBI Taxonomy" id="2687306"/>
    <lineage>
        <taxon>Bacteria</taxon>
        <taxon>Pseudomonadati</taxon>
        <taxon>Pseudomonadota</taxon>
        <taxon>Alphaproteobacteria</taxon>
        <taxon>Acetobacterales</taxon>
        <taxon>Acetobacteraceae</taxon>
        <taxon>Plastoroseomonas</taxon>
    </lineage>
</organism>
<keyword evidence="4" id="KW-0479">Metal-binding</keyword>
<dbReference type="RefSeq" id="WP_211854688.1">
    <property type="nucleotide sequence ID" value="NZ_JAAGBB010000027.1"/>
</dbReference>
<accession>A0ABS5F317</accession>
<dbReference type="NCBIfam" id="TIGR01484">
    <property type="entry name" value="HAD-SF-IIB"/>
    <property type="match status" value="1"/>
</dbReference>
<dbReference type="GO" id="GO:0004805">
    <property type="term" value="F:trehalose-phosphatase activity"/>
    <property type="evidence" value="ECO:0007669"/>
    <property type="project" value="UniProtKB-EC"/>
</dbReference>
<dbReference type="Pfam" id="PF02358">
    <property type="entry name" value="Trehalose_PPase"/>
    <property type="match status" value="1"/>
</dbReference>
<dbReference type="EMBL" id="JAAGBB010000027">
    <property type="protein sequence ID" value="MBR0666911.1"/>
    <property type="molecule type" value="Genomic_DNA"/>
</dbReference>
<dbReference type="InterPro" id="IPR006379">
    <property type="entry name" value="HAD-SF_hydro_IIB"/>
</dbReference>
<evidence type="ECO:0000256" key="3">
    <source>
        <dbReference type="ARBA" id="ARBA00022801"/>
    </source>
</evidence>
<keyword evidence="6" id="KW-1185">Reference proteome</keyword>
<comment type="caution">
    <text evidence="5">The sequence shown here is derived from an EMBL/GenBank/DDBJ whole genome shotgun (WGS) entry which is preliminary data.</text>
</comment>
<dbReference type="InterPro" id="IPR003337">
    <property type="entry name" value="Trehalose_PPase"/>
</dbReference>
<evidence type="ECO:0000256" key="2">
    <source>
        <dbReference type="ARBA" id="ARBA00008770"/>
    </source>
</evidence>
<keyword evidence="3 4" id="KW-0378">Hydrolase</keyword>
<dbReference type="SUPFAM" id="SSF56784">
    <property type="entry name" value="HAD-like"/>
    <property type="match status" value="1"/>
</dbReference>
<dbReference type="Gene3D" id="3.30.70.1020">
    <property type="entry name" value="Trehalose-6-phosphate phosphatase related protein, domain 2"/>
    <property type="match status" value="1"/>
</dbReference>
<proteinExistence type="inferred from homology"/>
<name>A0ABS5F317_9PROT</name>
<comment type="cofactor">
    <cofactor evidence="4">
        <name>Mg(2+)</name>
        <dbReference type="ChEBI" id="CHEBI:18420"/>
    </cofactor>
</comment>
<sequence length="243" mass="25518">MDARNLPTPRDVLSRGALLLDFDGTLVDIAAAPSLITVPTGLQTSLATLSRRLAGAMALVSGRSVAEIDGFLAPLVLPVAGEHGAAIRFPPDRTIRRPVLPMLPDAWRRAAESWASATPGVLVEEKHSGLVLHYRRAPAAAEPLRAALAGLIGDSRSFEIMEASAAWELRPSGIDKGQAVRAVMAEPDFTGRWPIFVGDDVTDEDGMAAARAMGGIGLRVQDVFGDAAGVRAWLASLAAAEGK</sequence>
<evidence type="ECO:0000256" key="4">
    <source>
        <dbReference type="RuleBase" id="RU361117"/>
    </source>
</evidence>
<dbReference type="NCBIfam" id="TIGR00685">
    <property type="entry name" value="T6PP"/>
    <property type="match status" value="1"/>
</dbReference>
<dbReference type="InterPro" id="IPR044651">
    <property type="entry name" value="OTSB-like"/>
</dbReference>
<dbReference type="InterPro" id="IPR036412">
    <property type="entry name" value="HAD-like_sf"/>
</dbReference>
<comment type="similarity">
    <text evidence="2 4">Belongs to the trehalose phosphatase family.</text>
</comment>
<keyword evidence="4" id="KW-0460">Magnesium</keyword>
<gene>
    <name evidence="5" type="primary">otsB</name>
    <name evidence="5" type="ORF">GXW71_21300</name>
</gene>
<dbReference type="EC" id="3.1.3.12" evidence="4"/>
<evidence type="ECO:0000313" key="6">
    <source>
        <dbReference type="Proteomes" id="UP001196870"/>
    </source>
</evidence>
<comment type="pathway">
    <text evidence="1 4">Glycan biosynthesis; trehalose biosynthesis.</text>
</comment>
<dbReference type="Proteomes" id="UP001196870">
    <property type="component" value="Unassembled WGS sequence"/>
</dbReference>
<evidence type="ECO:0000256" key="1">
    <source>
        <dbReference type="ARBA" id="ARBA00005199"/>
    </source>
</evidence>